<name>A0A0N4ZS39_PARTI</name>
<evidence type="ECO:0000313" key="2">
    <source>
        <dbReference type="Proteomes" id="UP000038045"/>
    </source>
</evidence>
<organism evidence="2 3">
    <name type="scientific">Parastrongyloides trichosuri</name>
    <name type="common">Possum-specific nematode worm</name>
    <dbReference type="NCBI Taxonomy" id="131310"/>
    <lineage>
        <taxon>Eukaryota</taxon>
        <taxon>Metazoa</taxon>
        <taxon>Ecdysozoa</taxon>
        <taxon>Nematoda</taxon>
        <taxon>Chromadorea</taxon>
        <taxon>Rhabditida</taxon>
        <taxon>Tylenchina</taxon>
        <taxon>Panagrolaimomorpha</taxon>
        <taxon>Strongyloidoidea</taxon>
        <taxon>Strongyloididae</taxon>
        <taxon>Parastrongyloides</taxon>
    </lineage>
</organism>
<evidence type="ECO:0000256" key="1">
    <source>
        <dbReference type="SAM" id="Phobius"/>
    </source>
</evidence>
<dbReference type="AlphaFoldDB" id="A0A0N4ZS39"/>
<keyword evidence="1" id="KW-0812">Transmembrane</keyword>
<reference evidence="3" key="1">
    <citation type="submission" date="2017-02" db="UniProtKB">
        <authorList>
            <consortium name="WormBaseParasite"/>
        </authorList>
    </citation>
    <scope>IDENTIFICATION</scope>
</reference>
<dbReference type="Proteomes" id="UP000038045">
    <property type="component" value="Unplaced"/>
</dbReference>
<evidence type="ECO:0000313" key="3">
    <source>
        <dbReference type="WBParaSite" id="PTRK_0001132100.1"/>
    </source>
</evidence>
<keyword evidence="1" id="KW-0472">Membrane</keyword>
<dbReference type="WBParaSite" id="PTRK_0001132100.1">
    <property type="protein sequence ID" value="PTRK_0001132100.1"/>
    <property type="gene ID" value="PTRK_0001132100"/>
</dbReference>
<keyword evidence="1" id="KW-1133">Transmembrane helix</keyword>
<sequence>MFCNDVDKNDIIENTYTYLLKIGDEDKLFKFLNNIVAFFKLSSPCTTTKIFGTLFIQKLLSSNSLSKGRLKRESMLTKSTMINDNITESAANTILIAYDVLLNKNQDIVDVYLQNIDDILFAFCKDLNNPNNKKKATGGLYTFVQSEMFKFDNDTLIYENITMAGSDKFLLSFDEEFINLFSQQRCGINLNNICQEVCLGTSLIGIGGLEVNIYLRQRLLNTKNLLVSYENLVSELRHIHIIDPSSGSYLTFPPYTIWNIQIPLFNYSSTNYYSCMLYSMTSWDSLNSCTTDDYAYTLDNNTKQFRLKCSCYGNGIIGVFRIQPPKPTPYPIYDEILLIFKLSSLIKCDPINLSKFVSSLSTLTSTSINRFIRQYCVTNNENDTISVLLRPLMKDNDQSNAYIIQSIEKIIKSPNGLTYGNNIKILSMKTDVISRKLKDDGNARRLRITIDKSYNEIIFNESLILAKWTNEISDNLGMSSYRIKNPQVDTGIIFQFTITIPFEGEISSVGKILSAEELAQIFLEQTIYGESSLKDLHDNTLTITPMTSDDITELIVLYQGSTLMTILGSVVGGLLIIIIFGSLSLVAIKIRSDHLIAINNNRVVTVNLNNINRTIFVNQNSLNQEPMHIDNTN</sequence>
<accession>A0A0N4ZS39</accession>
<feature type="transmembrane region" description="Helical" evidence="1">
    <location>
        <begin position="563"/>
        <end position="588"/>
    </location>
</feature>
<proteinExistence type="predicted"/>
<keyword evidence="2" id="KW-1185">Reference proteome</keyword>
<protein>
    <submittedName>
        <fullName evidence="3">Beige/BEACH domain containing protein</fullName>
    </submittedName>
</protein>